<proteinExistence type="predicted"/>
<dbReference type="EMBL" id="AQQZ01000011">
    <property type="protein sequence ID" value="KNG92228.1"/>
    <property type="molecule type" value="Genomic_DNA"/>
</dbReference>
<evidence type="ECO:0000313" key="2">
    <source>
        <dbReference type="Proteomes" id="UP000036938"/>
    </source>
</evidence>
<comment type="caution">
    <text evidence="1">The sequence shown here is derived from an EMBL/GenBank/DDBJ whole genome shotgun (WGS) entry which is preliminary data.</text>
</comment>
<keyword evidence="2" id="KW-1185">Reference proteome</keyword>
<dbReference type="AlphaFoldDB" id="A0A0L1JLD4"/>
<organism evidence="1 2">
    <name type="scientific">Pseudaestuariivita atlantica</name>
    <dbReference type="NCBI Taxonomy" id="1317121"/>
    <lineage>
        <taxon>Bacteria</taxon>
        <taxon>Pseudomonadati</taxon>
        <taxon>Pseudomonadota</taxon>
        <taxon>Alphaproteobacteria</taxon>
        <taxon>Rhodobacterales</taxon>
        <taxon>Paracoccaceae</taxon>
        <taxon>Pseudaestuariivita</taxon>
    </lineage>
</organism>
<evidence type="ECO:0000313" key="1">
    <source>
        <dbReference type="EMBL" id="KNG92228.1"/>
    </source>
</evidence>
<reference evidence="1 2" key="1">
    <citation type="journal article" date="2015" name="Int. J. Syst. Evol. Microbiol.">
        <title>Aestuariivita atlantica sp. nov., isolated from deep sea sediment of the Atlantic Ocean.</title>
        <authorList>
            <person name="Li G."/>
            <person name="Lai Q."/>
            <person name="Du Y."/>
            <person name="Liu X."/>
            <person name="Sun F."/>
            <person name="Shao Z."/>
        </authorList>
    </citation>
    <scope>NUCLEOTIDE SEQUENCE [LARGE SCALE GENOMIC DNA]</scope>
    <source>
        <strain evidence="1 2">22II-S11-z3</strain>
    </source>
</reference>
<gene>
    <name evidence="1" type="ORF">ATO11_18370</name>
</gene>
<accession>A0A0L1JLD4</accession>
<dbReference type="RefSeq" id="WP_050532382.1">
    <property type="nucleotide sequence ID" value="NZ_AQQZ01000011.1"/>
</dbReference>
<sequence>MLIIDTHHPAAKGKTRPDIDWPEPVCVVNPFDREAGPMDEGTLDPNVFLFEMTSDAPSRLALMRDVIVGAHRTAAQPRGALLFLSGEGTAPDAMPEGSDIVWTTDEDSGDVTMLAAGPDVTAHPMFITFFTNMNAGLTASHTEVSLGMMKQYLGG</sequence>
<protein>
    <submittedName>
        <fullName evidence="1">Uncharacterized protein</fullName>
    </submittedName>
</protein>
<dbReference type="Proteomes" id="UP000036938">
    <property type="component" value="Unassembled WGS sequence"/>
</dbReference>
<name>A0A0L1JLD4_9RHOB</name>